<feature type="domain" description="Transposase IS701-like DDE" evidence="1">
    <location>
        <begin position="25"/>
        <end position="249"/>
    </location>
</feature>
<dbReference type="InterPro" id="IPR038721">
    <property type="entry name" value="IS701-like_DDE_dom"/>
</dbReference>
<dbReference type="PANTHER" id="PTHR33627:SF1">
    <property type="entry name" value="TRANSPOSASE"/>
    <property type="match status" value="1"/>
</dbReference>
<sequence length="354" mass="38414">MNGAARHGADVCRPADDALSALCAPLFASLPRSDQRERFVKYVEGLLVTEGRRSFRNMAACLGGGPTLEQRLHHFVSCSTWDWMPVRRALTTQVTAATPPDAWVLRPLLAPKEGSSTVGVHRRHVPDVGHLLNVQYAVGLWAVCDRRCHPVNWRLLLPRTWTADPTRRARTSIPEGDHPESPTECATAACFDLLAGARDPLPGAPVVVAVEDIDAFSVIRQLRAARLPFLVRVEPGDVPTVPGAGRAAPVRVRLPDRRADEVSGAGDLLLFHRSTGAEPWPDEVWLTDLVDADPAELAGLAASARAVDASFARVTDPLGARDFTGRTFDGWNRHMTLVSVAHTARTAADSSPRL</sequence>
<evidence type="ECO:0000313" key="3">
    <source>
        <dbReference type="Proteomes" id="UP001500909"/>
    </source>
</evidence>
<keyword evidence="3" id="KW-1185">Reference proteome</keyword>
<evidence type="ECO:0000259" key="1">
    <source>
        <dbReference type="Pfam" id="PF13546"/>
    </source>
</evidence>
<gene>
    <name evidence="2" type="ORF">GCM10010361_41070</name>
</gene>
<dbReference type="RefSeq" id="WP_346096513.1">
    <property type="nucleotide sequence ID" value="NZ_BAAABY010000029.1"/>
</dbReference>
<accession>A0ABN1ABZ4</accession>
<reference evidence="2 3" key="1">
    <citation type="journal article" date="2019" name="Int. J. Syst. Evol. Microbiol.">
        <title>The Global Catalogue of Microorganisms (GCM) 10K type strain sequencing project: providing services to taxonomists for standard genome sequencing and annotation.</title>
        <authorList>
            <consortium name="The Broad Institute Genomics Platform"/>
            <consortium name="The Broad Institute Genome Sequencing Center for Infectious Disease"/>
            <person name="Wu L."/>
            <person name="Ma J."/>
        </authorList>
    </citation>
    <scope>NUCLEOTIDE SEQUENCE [LARGE SCALE GENOMIC DNA]</scope>
    <source>
        <strain evidence="2 3">JCM 4805</strain>
    </source>
</reference>
<dbReference type="PANTHER" id="PTHR33627">
    <property type="entry name" value="TRANSPOSASE"/>
    <property type="match status" value="1"/>
</dbReference>
<proteinExistence type="predicted"/>
<protein>
    <submittedName>
        <fullName evidence="2">Transposase</fullName>
    </submittedName>
</protein>
<comment type="caution">
    <text evidence="2">The sequence shown here is derived from an EMBL/GenBank/DDBJ whole genome shotgun (WGS) entry which is preliminary data.</text>
</comment>
<dbReference type="Pfam" id="PF13546">
    <property type="entry name" value="DDE_5"/>
    <property type="match status" value="1"/>
</dbReference>
<evidence type="ECO:0000313" key="2">
    <source>
        <dbReference type="EMBL" id="GAA0472639.1"/>
    </source>
</evidence>
<dbReference type="EMBL" id="BAAABY010000029">
    <property type="protein sequence ID" value="GAA0472639.1"/>
    <property type="molecule type" value="Genomic_DNA"/>
</dbReference>
<dbReference type="InterPro" id="IPR039365">
    <property type="entry name" value="IS701-like"/>
</dbReference>
<name>A0ABN1ABZ4_9ACTN</name>
<dbReference type="Proteomes" id="UP001500909">
    <property type="component" value="Unassembled WGS sequence"/>
</dbReference>
<organism evidence="2 3">
    <name type="scientific">Streptomyces olivaceiscleroticus</name>
    <dbReference type="NCBI Taxonomy" id="68245"/>
    <lineage>
        <taxon>Bacteria</taxon>
        <taxon>Bacillati</taxon>
        <taxon>Actinomycetota</taxon>
        <taxon>Actinomycetes</taxon>
        <taxon>Kitasatosporales</taxon>
        <taxon>Streptomycetaceae</taxon>
        <taxon>Streptomyces</taxon>
    </lineage>
</organism>